<organism evidence="1 2">
    <name type="scientific">Stylosanthes scabra</name>
    <dbReference type="NCBI Taxonomy" id="79078"/>
    <lineage>
        <taxon>Eukaryota</taxon>
        <taxon>Viridiplantae</taxon>
        <taxon>Streptophyta</taxon>
        <taxon>Embryophyta</taxon>
        <taxon>Tracheophyta</taxon>
        <taxon>Spermatophyta</taxon>
        <taxon>Magnoliopsida</taxon>
        <taxon>eudicotyledons</taxon>
        <taxon>Gunneridae</taxon>
        <taxon>Pentapetalae</taxon>
        <taxon>rosids</taxon>
        <taxon>fabids</taxon>
        <taxon>Fabales</taxon>
        <taxon>Fabaceae</taxon>
        <taxon>Papilionoideae</taxon>
        <taxon>50 kb inversion clade</taxon>
        <taxon>dalbergioids sensu lato</taxon>
        <taxon>Dalbergieae</taxon>
        <taxon>Pterocarpus clade</taxon>
        <taxon>Stylosanthes</taxon>
    </lineage>
</organism>
<comment type="caution">
    <text evidence="1">The sequence shown here is derived from an EMBL/GenBank/DDBJ whole genome shotgun (WGS) entry which is preliminary data.</text>
</comment>
<evidence type="ECO:0000313" key="2">
    <source>
        <dbReference type="Proteomes" id="UP001341840"/>
    </source>
</evidence>
<keyword evidence="2" id="KW-1185">Reference proteome</keyword>
<proteinExistence type="predicted"/>
<sequence>MRTIGDKMCRVRHSCLDAYESSPYLYAYRIIIYRCEALDVIFPMELKPSHLDIYSSSIEFLFPKSPSLLQSDHYRSFSYVFILAPFTFFGHFQSNSNLSRPETLEQTHQGSVQGRTCSLVTDRSSIERAMDYRSQLYLNRFVD</sequence>
<accession>A0ABU6SL73</accession>
<protein>
    <submittedName>
        <fullName evidence="1">Uncharacterized protein</fullName>
    </submittedName>
</protein>
<reference evidence="1 2" key="1">
    <citation type="journal article" date="2023" name="Plants (Basel)">
        <title>Bridging the Gap: Combining Genomics and Transcriptomics Approaches to Understand Stylosanthes scabra, an Orphan Legume from the Brazilian Caatinga.</title>
        <authorList>
            <person name="Ferreira-Neto J.R.C."/>
            <person name="da Silva M.D."/>
            <person name="Binneck E."/>
            <person name="de Melo N.F."/>
            <person name="da Silva R.H."/>
            <person name="de Melo A.L.T.M."/>
            <person name="Pandolfi V."/>
            <person name="Bustamante F.O."/>
            <person name="Brasileiro-Vidal A.C."/>
            <person name="Benko-Iseppon A.M."/>
        </authorList>
    </citation>
    <scope>NUCLEOTIDE SEQUENCE [LARGE SCALE GENOMIC DNA]</scope>
    <source>
        <tissue evidence="1">Leaves</tissue>
    </source>
</reference>
<dbReference type="Proteomes" id="UP001341840">
    <property type="component" value="Unassembled WGS sequence"/>
</dbReference>
<gene>
    <name evidence="1" type="ORF">PIB30_062228</name>
</gene>
<name>A0ABU6SL73_9FABA</name>
<evidence type="ECO:0000313" key="1">
    <source>
        <dbReference type="EMBL" id="MED6137147.1"/>
    </source>
</evidence>
<dbReference type="EMBL" id="JASCZI010060990">
    <property type="protein sequence ID" value="MED6137147.1"/>
    <property type="molecule type" value="Genomic_DNA"/>
</dbReference>